<evidence type="ECO:0000313" key="1">
    <source>
        <dbReference type="EMBL" id="CAK9148609.1"/>
    </source>
</evidence>
<feature type="non-terminal residue" evidence="1">
    <location>
        <position position="209"/>
    </location>
</feature>
<keyword evidence="2" id="KW-1185">Reference proteome</keyword>
<reference evidence="1 2" key="1">
    <citation type="submission" date="2024-02" db="EMBL/GenBank/DDBJ databases">
        <authorList>
            <person name="Vignale AGUSTIN F."/>
            <person name="Sosa J E."/>
            <person name="Modenutti C."/>
        </authorList>
    </citation>
    <scope>NUCLEOTIDE SEQUENCE [LARGE SCALE GENOMIC DNA]</scope>
</reference>
<sequence>MQKFKPVIHENRFGVLELETDVVGNDGKDRVSQMEVQNNLVNGVVGVVVDLVSIEGGKEVSRGNDVQGESVNKAVHLKSNSLDSQVQEQLGEVNGESQVIEGVCLDEQLNVRNPVVEVDSCVVKNDVGVDHIGVCAVNKQFSSYFSSSFYVDRSYIRREASLFSLDDDRGLVKKKEPPDKGYYSDNESSIQPVVFSFADVQSSLDVRGN</sequence>
<comment type="caution">
    <text evidence="1">The sequence shown here is derived from an EMBL/GenBank/DDBJ whole genome shotgun (WGS) entry which is preliminary data.</text>
</comment>
<gene>
    <name evidence="1" type="ORF">ILEXP_LOCUS16572</name>
</gene>
<protein>
    <submittedName>
        <fullName evidence="1">Uncharacterized protein</fullName>
    </submittedName>
</protein>
<organism evidence="1 2">
    <name type="scientific">Ilex paraguariensis</name>
    <name type="common">yerba mate</name>
    <dbReference type="NCBI Taxonomy" id="185542"/>
    <lineage>
        <taxon>Eukaryota</taxon>
        <taxon>Viridiplantae</taxon>
        <taxon>Streptophyta</taxon>
        <taxon>Embryophyta</taxon>
        <taxon>Tracheophyta</taxon>
        <taxon>Spermatophyta</taxon>
        <taxon>Magnoliopsida</taxon>
        <taxon>eudicotyledons</taxon>
        <taxon>Gunneridae</taxon>
        <taxon>Pentapetalae</taxon>
        <taxon>asterids</taxon>
        <taxon>campanulids</taxon>
        <taxon>Aquifoliales</taxon>
        <taxon>Aquifoliaceae</taxon>
        <taxon>Ilex</taxon>
    </lineage>
</organism>
<proteinExistence type="predicted"/>
<evidence type="ECO:0000313" key="2">
    <source>
        <dbReference type="Proteomes" id="UP001642360"/>
    </source>
</evidence>
<accession>A0ABC8RUL3</accession>
<dbReference type="EMBL" id="CAUOFW020001770">
    <property type="protein sequence ID" value="CAK9148609.1"/>
    <property type="molecule type" value="Genomic_DNA"/>
</dbReference>
<name>A0ABC8RUL3_9AQUA</name>
<dbReference type="AlphaFoldDB" id="A0ABC8RUL3"/>
<dbReference type="Proteomes" id="UP001642360">
    <property type="component" value="Unassembled WGS sequence"/>
</dbReference>